<keyword evidence="1" id="KW-0812">Transmembrane</keyword>
<reference evidence="2" key="1">
    <citation type="submission" date="2022-06" db="EMBL/GenBank/DDBJ databases">
        <title>Complete genome sequence of Streptomyces nigrescens HEK616.</title>
        <authorList>
            <person name="Asamizu S."/>
            <person name="Onaka H."/>
        </authorList>
    </citation>
    <scope>NUCLEOTIDE SEQUENCE</scope>
    <source>
        <strain evidence="2">HEK616</strain>
    </source>
</reference>
<evidence type="ECO:0000256" key="1">
    <source>
        <dbReference type="SAM" id="Phobius"/>
    </source>
</evidence>
<gene>
    <name evidence="2" type="ORF">HEK616_56710</name>
</gene>
<feature type="transmembrane region" description="Helical" evidence="1">
    <location>
        <begin position="126"/>
        <end position="147"/>
    </location>
</feature>
<accession>A0ABN6R6I1</accession>
<protein>
    <recommendedName>
        <fullName evidence="4">Integral membrane protein</fullName>
    </recommendedName>
</protein>
<feature type="transmembrane region" description="Helical" evidence="1">
    <location>
        <begin position="13"/>
        <end position="35"/>
    </location>
</feature>
<keyword evidence="3" id="KW-1185">Reference proteome</keyword>
<keyword evidence="1" id="KW-0472">Membrane</keyword>
<dbReference type="RefSeq" id="WP_261955649.1">
    <property type="nucleotide sequence ID" value="NZ_AP026073.1"/>
</dbReference>
<sequence length="194" mass="20557">MPQFQAPPPVKRFLGRCVTVLVMIGALLFGAWTAWSGLASAGVRGTPGHLIVAKCTSVYHYSRKGHSYTDYTCTGTFRADTGKANDPRAEMSGLGKSLPAGVELPASGIGDHRTELVNTTQALQSFVAAFACLLPAAFALLWLLTDLGRSGRGLRETWRETKGTATRAIVLGVVALSAVGMLVVSPLLAFLLPR</sequence>
<organism evidence="2 3">
    <name type="scientific">Streptomyces nigrescens</name>
    <dbReference type="NCBI Taxonomy" id="1920"/>
    <lineage>
        <taxon>Bacteria</taxon>
        <taxon>Bacillati</taxon>
        <taxon>Actinomycetota</taxon>
        <taxon>Actinomycetes</taxon>
        <taxon>Kitasatosporales</taxon>
        <taxon>Streptomycetaceae</taxon>
        <taxon>Streptomyces</taxon>
    </lineage>
</organism>
<keyword evidence="1" id="KW-1133">Transmembrane helix</keyword>
<dbReference type="Proteomes" id="UP001059597">
    <property type="component" value="Chromosome"/>
</dbReference>
<evidence type="ECO:0000313" key="3">
    <source>
        <dbReference type="Proteomes" id="UP001059597"/>
    </source>
</evidence>
<evidence type="ECO:0000313" key="2">
    <source>
        <dbReference type="EMBL" id="BDM72184.1"/>
    </source>
</evidence>
<proteinExistence type="predicted"/>
<dbReference type="EMBL" id="AP026073">
    <property type="protein sequence ID" value="BDM72184.1"/>
    <property type="molecule type" value="Genomic_DNA"/>
</dbReference>
<name>A0ABN6R6I1_STRNI</name>
<feature type="transmembrane region" description="Helical" evidence="1">
    <location>
        <begin position="168"/>
        <end position="192"/>
    </location>
</feature>
<evidence type="ECO:0008006" key="4">
    <source>
        <dbReference type="Google" id="ProtNLM"/>
    </source>
</evidence>